<proteinExistence type="predicted"/>
<feature type="compositionally biased region" description="Basic and acidic residues" evidence="1">
    <location>
        <begin position="111"/>
        <end position="143"/>
    </location>
</feature>
<feature type="compositionally biased region" description="Basic residues" evidence="1">
    <location>
        <begin position="44"/>
        <end position="57"/>
    </location>
</feature>
<organism evidence="2">
    <name type="scientific">uncultured Solirubrobacteraceae bacterium</name>
    <dbReference type="NCBI Taxonomy" id="1162706"/>
    <lineage>
        <taxon>Bacteria</taxon>
        <taxon>Bacillati</taxon>
        <taxon>Actinomycetota</taxon>
        <taxon>Thermoleophilia</taxon>
        <taxon>Solirubrobacterales</taxon>
        <taxon>Solirubrobacteraceae</taxon>
        <taxon>environmental samples</taxon>
    </lineage>
</organism>
<gene>
    <name evidence="2" type="ORF">AVDCRST_MAG13-217</name>
</gene>
<feature type="compositionally biased region" description="Basic residues" evidence="1">
    <location>
        <begin position="96"/>
        <end position="110"/>
    </location>
</feature>
<feature type="compositionally biased region" description="Low complexity" evidence="1">
    <location>
        <begin position="14"/>
        <end position="29"/>
    </location>
</feature>
<feature type="compositionally biased region" description="Low complexity" evidence="1">
    <location>
        <begin position="58"/>
        <end position="89"/>
    </location>
</feature>
<feature type="compositionally biased region" description="Basic residues" evidence="1">
    <location>
        <begin position="520"/>
        <end position="541"/>
    </location>
</feature>
<feature type="compositionally biased region" description="Basic and acidic residues" evidence="1">
    <location>
        <begin position="1"/>
        <end position="11"/>
    </location>
</feature>
<accession>A0A6J4RJQ7</accession>
<feature type="region of interest" description="Disordered" evidence="1">
    <location>
        <begin position="1"/>
        <end position="227"/>
    </location>
</feature>
<sequence length="541" mass="58467">GGAADRRRGGGELRPGPVGRPAGHGRAAPARPPHTDPVPDPARGRRGRPGHGGRHGARAAARARPGHLPAAAPVLGGLLLLPAGPAGQRAPDRAAGRRRRVRHRPGRRRGGPRDHPRPELARRVHARRGPEPDGPRGRHGDRLARRRAPALRHRGGGRVARQRLHGPHRLPLRDRGDPERDVLPALRRPDVPRRRRGRRGDRDRRRGGRRRRAPPHRGRADGDHHLAADAVLRLPAGRGPGGQRRPGRRHRGHLARLALAAAHHAADPDPGLRLLGDPRLHPQRGAVHPRGAPAPDGARADLGRLLARGARGLRGGDHGDARRGALPVGLSRHVPAAQALPVRARAGSQPAVDEPVPRGVHRHARRGVPGGGARHPGGDGHGRAVPPARPDHLPRLRRDPRDRGGPGARARADHPAARGAGRRGRRPPARGPRAPARRPRRHRPHRRGLRGGLGAPRERRAAARPVRVPRAPLHRPLRRGRPGGDRGRLHGLPAPAPRGPRRRAPGDHPPAQHGRDQRRAHAPHRARPRPGGRPARRRPDL</sequence>
<evidence type="ECO:0000313" key="2">
    <source>
        <dbReference type="EMBL" id="CAA9467999.1"/>
    </source>
</evidence>
<reference evidence="2" key="1">
    <citation type="submission" date="2020-02" db="EMBL/GenBank/DDBJ databases">
        <authorList>
            <person name="Meier V. D."/>
        </authorList>
    </citation>
    <scope>NUCLEOTIDE SEQUENCE</scope>
    <source>
        <strain evidence="2">AVDCRST_MAG13</strain>
    </source>
</reference>
<feature type="compositionally biased region" description="Basic and acidic residues" evidence="1">
    <location>
        <begin position="389"/>
        <end position="416"/>
    </location>
</feature>
<feature type="region of interest" description="Disordered" evidence="1">
    <location>
        <begin position="340"/>
        <end position="541"/>
    </location>
</feature>
<protein>
    <submittedName>
        <fullName evidence="2">Na+/H+ antiporter</fullName>
    </submittedName>
</protein>
<feature type="compositionally biased region" description="Basic residues" evidence="1">
    <location>
        <begin position="435"/>
        <end position="449"/>
    </location>
</feature>
<feature type="compositionally biased region" description="Pro residues" evidence="1">
    <location>
        <begin position="30"/>
        <end position="40"/>
    </location>
</feature>
<feature type="compositionally biased region" description="Basic residues" evidence="1">
    <location>
        <begin position="144"/>
        <end position="170"/>
    </location>
</feature>
<feature type="compositionally biased region" description="Basic and acidic residues" evidence="1">
    <location>
        <begin position="171"/>
        <end position="192"/>
    </location>
</feature>
<dbReference type="AlphaFoldDB" id="A0A6J4RJQ7"/>
<feature type="non-terminal residue" evidence="2">
    <location>
        <position position="1"/>
    </location>
</feature>
<feature type="compositionally biased region" description="Basic and acidic residues" evidence="1">
    <location>
        <begin position="218"/>
        <end position="227"/>
    </location>
</feature>
<dbReference type="EMBL" id="CADCVO010000034">
    <property type="protein sequence ID" value="CAA9467999.1"/>
    <property type="molecule type" value="Genomic_DNA"/>
</dbReference>
<feature type="compositionally biased region" description="Basic residues" evidence="1">
    <location>
        <begin position="472"/>
        <end position="481"/>
    </location>
</feature>
<evidence type="ECO:0000256" key="1">
    <source>
        <dbReference type="SAM" id="MobiDB-lite"/>
    </source>
</evidence>
<name>A0A6J4RJQ7_9ACTN</name>
<feature type="compositionally biased region" description="Basic residues" evidence="1">
    <location>
        <begin position="193"/>
        <end position="217"/>
    </location>
</feature>
<feature type="non-terminal residue" evidence="2">
    <location>
        <position position="541"/>
    </location>
</feature>